<evidence type="ECO:0000313" key="2">
    <source>
        <dbReference type="Proteomes" id="UP000054721"/>
    </source>
</evidence>
<gene>
    <name evidence="1" type="ORF">T02_7533</name>
</gene>
<dbReference type="AlphaFoldDB" id="A0A0V1KWN7"/>
<reference evidence="1 2" key="1">
    <citation type="submission" date="2015-05" db="EMBL/GenBank/DDBJ databases">
        <title>Evolution of Trichinella species and genotypes.</title>
        <authorList>
            <person name="Korhonen P.K."/>
            <person name="Edoardo P."/>
            <person name="Giuseppe L.R."/>
            <person name="Gasser R.B."/>
        </authorList>
    </citation>
    <scope>NUCLEOTIDE SEQUENCE [LARGE SCALE GENOMIC DNA]</scope>
    <source>
        <strain evidence="1">ISS10</strain>
    </source>
</reference>
<evidence type="ECO:0000313" key="1">
    <source>
        <dbReference type="EMBL" id="KRZ51388.1"/>
    </source>
</evidence>
<proteinExistence type="predicted"/>
<name>A0A0V1KWN7_9BILA</name>
<dbReference type="Proteomes" id="UP000054721">
    <property type="component" value="Unassembled WGS sequence"/>
</dbReference>
<keyword evidence="2" id="KW-1185">Reference proteome</keyword>
<sequence length="81" mass="9704">MNSQIGLQLHFVACDKKIDEVKKFEMDKKFVLDEELKKTGSSSGRNIYFSTVRVWRIFQDRKSWPLPTYRQRSVHSKRLQL</sequence>
<dbReference type="EMBL" id="JYDW01000228">
    <property type="protein sequence ID" value="KRZ51388.1"/>
    <property type="molecule type" value="Genomic_DNA"/>
</dbReference>
<protein>
    <submittedName>
        <fullName evidence="1">Uncharacterized protein</fullName>
    </submittedName>
</protein>
<organism evidence="1 2">
    <name type="scientific">Trichinella nativa</name>
    <dbReference type="NCBI Taxonomy" id="6335"/>
    <lineage>
        <taxon>Eukaryota</taxon>
        <taxon>Metazoa</taxon>
        <taxon>Ecdysozoa</taxon>
        <taxon>Nematoda</taxon>
        <taxon>Enoplea</taxon>
        <taxon>Dorylaimia</taxon>
        <taxon>Trichinellida</taxon>
        <taxon>Trichinellidae</taxon>
        <taxon>Trichinella</taxon>
    </lineage>
</organism>
<comment type="caution">
    <text evidence="1">The sequence shown here is derived from an EMBL/GenBank/DDBJ whole genome shotgun (WGS) entry which is preliminary data.</text>
</comment>
<accession>A0A0V1KWN7</accession>